<dbReference type="RefSeq" id="WP_329079176.1">
    <property type="nucleotide sequence ID" value="NZ_CP109421.1"/>
</dbReference>
<dbReference type="Gene3D" id="3.60.15.10">
    <property type="entry name" value="Ribonuclease Z/Hydroxyacylglutathione hydrolase-like"/>
    <property type="match status" value="1"/>
</dbReference>
<sequence>MFEADSVTITVLVENQVDMLLPDQASPTGGTEGAVDDHCVSRYGLIEHFDPKRVPPQAENGISFLVEAVRGRHSVRVLFDVGLTGTVLEHNMRVLGVDPASIDHVVISHGHPDHFGGIHRFLDLAGRRIPVATHADAELPRYAVMGDGRTSSVYNAAFRFGEVERSGGVPVLTQDSLDLGCGVHTTGVIPRKVAFEAGAAPAFKPGDPGLYQVSAEGKLRRDEVMDEMGLVIDVRGQGLVVLTGCAHAGVVNTIEQARAVCGPKPVRAVMGGFHLGFPTTPAENVDLTAAAFAELEVATVMPMHCSGLRTHTRLSTDMSANYVQPAVGTVLRFGR</sequence>
<dbReference type="InterPro" id="IPR041712">
    <property type="entry name" value="DHPS-like_MBL-fold"/>
</dbReference>
<evidence type="ECO:0000259" key="1">
    <source>
        <dbReference type="Pfam" id="PF00753"/>
    </source>
</evidence>
<organism evidence="2 3">
    <name type="scientific">Streptomyces niveus</name>
    <name type="common">Streptomyces spheroides</name>
    <dbReference type="NCBI Taxonomy" id="193462"/>
    <lineage>
        <taxon>Bacteria</taxon>
        <taxon>Bacillati</taxon>
        <taxon>Actinomycetota</taxon>
        <taxon>Actinomycetes</taxon>
        <taxon>Kitasatosporales</taxon>
        <taxon>Streptomycetaceae</taxon>
        <taxon>Streptomyces</taxon>
    </lineage>
</organism>
<gene>
    <name evidence="2" type="ORF">OG442_29830</name>
</gene>
<dbReference type="PANTHER" id="PTHR13754">
    <property type="entry name" value="METALLO-BETA-LACTAMASE SUPERFAMILY PROTEIN"/>
    <property type="match status" value="1"/>
</dbReference>
<dbReference type="Proteomes" id="UP001432209">
    <property type="component" value="Chromosome"/>
</dbReference>
<feature type="domain" description="Metallo-beta-lactamase" evidence="1">
    <location>
        <begin position="76"/>
        <end position="183"/>
    </location>
</feature>
<protein>
    <submittedName>
        <fullName evidence="2">MBL fold metallo-hydrolase</fullName>
    </submittedName>
</protein>
<dbReference type="EMBL" id="CP109495">
    <property type="protein sequence ID" value="WUX55392.1"/>
    <property type="molecule type" value="Genomic_DNA"/>
</dbReference>
<dbReference type="PANTHER" id="PTHR13754:SF13">
    <property type="entry name" value="METALLO-BETA-LACTAMASE SUPERFAMILY PROTEIN (AFU_ORTHOLOGUE AFUA_3G07630)"/>
    <property type="match status" value="1"/>
</dbReference>
<evidence type="ECO:0000313" key="2">
    <source>
        <dbReference type="EMBL" id="WUX55392.1"/>
    </source>
</evidence>
<dbReference type="SUPFAM" id="SSF56281">
    <property type="entry name" value="Metallo-hydrolase/oxidoreductase"/>
    <property type="match status" value="1"/>
</dbReference>
<name>A0ABZ2A9L6_STRNV</name>
<dbReference type="Pfam" id="PF00753">
    <property type="entry name" value="Lactamase_B"/>
    <property type="match status" value="1"/>
</dbReference>
<reference evidence="2" key="1">
    <citation type="submission" date="2022-10" db="EMBL/GenBank/DDBJ databases">
        <title>The complete genomes of actinobacterial strains from the NBC collection.</title>
        <authorList>
            <person name="Joergensen T.S."/>
            <person name="Alvarez Arevalo M."/>
            <person name="Sterndorff E.B."/>
            <person name="Faurdal D."/>
            <person name="Vuksanovic O."/>
            <person name="Mourched A.-S."/>
            <person name="Charusanti P."/>
            <person name="Shaw S."/>
            <person name="Blin K."/>
            <person name="Weber T."/>
        </authorList>
    </citation>
    <scope>NUCLEOTIDE SEQUENCE</scope>
    <source>
        <strain evidence="2">NBC_01432</strain>
    </source>
</reference>
<dbReference type="GeneID" id="91341526"/>
<dbReference type="InterPro" id="IPR052926">
    <property type="entry name" value="Metallo-beta-lactamase_dom"/>
</dbReference>
<dbReference type="CDD" id="cd07713">
    <property type="entry name" value="DHPS-like_MBL-fold"/>
    <property type="match status" value="1"/>
</dbReference>
<dbReference type="InterPro" id="IPR001279">
    <property type="entry name" value="Metallo-B-lactamas"/>
</dbReference>
<dbReference type="InterPro" id="IPR036866">
    <property type="entry name" value="RibonucZ/Hydroxyglut_hydro"/>
</dbReference>
<keyword evidence="3" id="KW-1185">Reference proteome</keyword>
<evidence type="ECO:0000313" key="3">
    <source>
        <dbReference type="Proteomes" id="UP001432209"/>
    </source>
</evidence>
<proteinExistence type="predicted"/>
<accession>A0ABZ2A9L6</accession>